<evidence type="ECO:0000256" key="1">
    <source>
        <dbReference type="ARBA" id="ARBA00022723"/>
    </source>
</evidence>
<dbReference type="Proteomes" id="UP001500897">
    <property type="component" value="Unassembled WGS sequence"/>
</dbReference>
<evidence type="ECO:0000313" key="4">
    <source>
        <dbReference type="EMBL" id="GAA2095025.1"/>
    </source>
</evidence>
<feature type="compositionally biased region" description="Basic and acidic residues" evidence="3">
    <location>
        <begin position="74"/>
        <end position="90"/>
    </location>
</feature>
<keyword evidence="2" id="KW-0456">Lyase</keyword>
<feature type="region of interest" description="Disordered" evidence="3">
    <location>
        <begin position="1"/>
        <end position="131"/>
    </location>
</feature>
<reference evidence="4 5" key="1">
    <citation type="journal article" date="2019" name="Int. J. Syst. Evol. Microbiol.">
        <title>The Global Catalogue of Microorganisms (GCM) 10K type strain sequencing project: providing services to taxonomists for standard genome sequencing and annotation.</title>
        <authorList>
            <consortium name="The Broad Institute Genomics Platform"/>
            <consortium name="The Broad Institute Genome Sequencing Center for Infectious Disease"/>
            <person name="Wu L."/>
            <person name="Ma J."/>
        </authorList>
    </citation>
    <scope>NUCLEOTIDE SEQUENCE [LARGE SCALE GENOMIC DNA]</scope>
    <source>
        <strain evidence="4 5">JCM 14559</strain>
    </source>
</reference>
<evidence type="ECO:0000256" key="3">
    <source>
        <dbReference type="SAM" id="MobiDB-lite"/>
    </source>
</evidence>
<keyword evidence="5" id="KW-1185">Reference proteome</keyword>
<dbReference type="CDD" id="cd03416">
    <property type="entry name" value="CbiX_SirB_N"/>
    <property type="match status" value="1"/>
</dbReference>
<dbReference type="SUPFAM" id="SSF53800">
    <property type="entry name" value="Chelatase"/>
    <property type="match status" value="1"/>
</dbReference>
<dbReference type="EMBL" id="BAAANS010000012">
    <property type="protein sequence ID" value="GAA2095025.1"/>
    <property type="molecule type" value="Genomic_DNA"/>
</dbReference>
<evidence type="ECO:0008006" key="6">
    <source>
        <dbReference type="Google" id="ProtNLM"/>
    </source>
</evidence>
<feature type="compositionally biased region" description="Pro residues" evidence="3">
    <location>
        <begin position="120"/>
        <end position="131"/>
    </location>
</feature>
<dbReference type="PANTHER" id="PTHR33542">
    <property type="entry name" value="SIROHYDROCHLORIN FERROCHELATASE, CHLOROPLASTIC"/>
    <property type="match status" value="1"/>
</dbReference>
<proteinExistence type="predicted"/>
<keyword evidence="1" id="KW-0479">Metal-binding</keyword>
<accession>A0ABN2WLT1</accession>
<organism evidence="4 5">
    <name type="scientific">Kitasatospora saccharophila</name>
    <dbReference type="NCBI Taxonomy" id="407973"/>
    <lineage>
        <taxon>Bacteria</taxon>
        <taxon>Bacillati</taxon>
        <taxon>Actinomycetota</taxon>
        <taxon>Actinomycetes</taxon>
        <taxon>Kitasatosporales</taxon>
        <taxon>Streptomycetaceae</taxon>
        <taxon>Kitasatospora</taxon>
    </lineage>
</organism>
<evidence type="ECO:0000256" key="2">
    <source>
        <dbReference type="ARBA" id="ARBA00023239"/>
    </source>
</evidence>
<evidence type="ECO:0000313" key="5">
    <source>
        <dbReference type="Proteomes" id="UP001500897"/>
    </source>
</evidence>
<name>A0ABN2WLT1_9ACTN</name>
<protein>
    <recommendedName>
        <fullName evidence="6">Sirohydrochlorin ferrochelatase</fullName>
    </recommendedName>
</protein>
<dbReference type="PANTHER" id="PTHR33542:SF5">
    <property type="entry name" value="FERROCHELATASE CHE1"/>
    <property type="match status" value="1"/>
</dbReference>
<dbReference type="CDD" id="cd03414">
    <property type="entry name" value="CbiX_SirB_C"/>
    <property type="match status" value="1"/>
</dbReference>
<dbReference type="Pfam" id="PF01903">
    <property type="entry name" value="CbiX"/>
    <property type="match status" value="2"/>
</dbReference>
<dbReference type="InterPro" id="IPR050963">
    <property type="entry name" value="Sirohydro_Cobaltochel/CbiX"/>
</dbReference>
<sequence length="375" mass="38075">MTPRTTRPTPAPPPGRGARPDPAAPRRERSDPAQPGPHDASRSTPPPHQGPGELRAPAGHSPQPDRQGSPATPRQERSDLAPPGPHDESRSTPTPRQGPGELRAAAGHPPQPGTAAPARRTPPPAAGAPALPPLLLLAHGSRDPRHAATVEALAAAVRALAPGLAVSTAYLDHCAPRIAQVAPRLTDAIAVPLLLNRAFHAKHDIPAALRAAGSAIPVADVLGPSPLLLDALDRRLAETGLDVADPAVRARTGVVLAAAGSSDPAANATTRAVAAEWRRTRGWAAVTTAHASAAPPTVEGALAALRATPAVRATAVAPYLLAPGLLPDRIATAATAHGADHLAPVLGAAPELARLVLSRHAAAALARPTRTSRTA</sequence>
<dbReference type="InterPro" id="IPR002762">
    <property type="entry name" value="CbiX-like"/>
</dbReference>
<gene>
    <name evidence="4" type="ORF">GCM10009759_22890</name>
</gene>
<dbReference type="Gene3D" id="3.40.50.1400">
    <property type="match status" value="2"/>
</dbReference>
<comment type="caution">
    <text evidence="4">The sequence shown here is derived from an EMBL/GenBank/DDBJ whole genome shotgun (WGS) entry which is preliminary data.</text>
</comment>